<proteinExistence type="predicted"/>
<dbReference type="Proteomes" id="UP001055439">
    <property type="component" value="Chromosome 9"/>
</dbReference>
<gene>
    <name evidence="1" type="ORF">MUK42_33047</name>
</gene>
<dbReference type="EMBL" id="CP097511">
    <property type="protein sequence ID" value="URE47836.1"/>
    <property type="molecule type" value="Genomic_DNA"/>
</dbReference>
<dbReference type="AlphaFoldDB" id="A0A9E7I909"/>
<keyword evidence="2" id="KW-1185">Reference proteome</keyword>
<protein>
    <submittedName>
        <fullName evidence="1">Uncharacterized protein</fullName>
    </submittedName>
</protein>
<accession>A0A9E7I909</accession>
<name>A0A9E7I909_9LILI</name>
<sequence>MSIAITRVFLPFAGAQLASRRRSTAGSLEMHRKSLSYAAAIFVAVNRRSALLLATSPFFDRTCFPSFMILCRDSFSDSTVGKNV</sequence>
<evidence type="ECO:0000313" key="1">
    <source>
        <dbReference type="EMBL" id="URE47836.1"/>
    </source>
</evidence>
<reference evidence="1" key="1">
    <citation type="submission" date="2022-05" db="EMBL/GenBank/DDBJ databases">
        <title>The Musa troglodytarum L. genome provides insights into the mechanism of non-climacteric behaviour and enrichment of carotenoids.</title>
        <authorList>
            <person name="Wang J."/>
        </authorList>
    </citation>
    <scope>NUCLEOTIDE SEQUENCE</scope>
    <source>
        <tissue evidence="1">Leaf</tissue>
    </source>
</reference>
<evidence type="ECO:0000313" key="2">
    <source>
        <dbReference type="Proteomes" id="UP001055439"/>
    </source>
</evidence>
<organism evidence="1 2">
    <name type="scientific">Musa troglodytarum</name>
    <name type="common">fe'i banana</name>
    <dbReference type="NCBI Taxonomy" id="320322"/>
    <lineage>
        <taxon>Eukaryota</taxon>
        <taxon>Viridiplantae</taxon>
        <taxon>Streptophyta</taxon>
        <taxon>Embryophyta</taxon>
        <taxon>Tracheophyta</taxon>
        <taxon>Spermatophyta</taxon>
        <taxon>Magnoliopsida</taxon>
        <taxon>Liliopsida</taxon>
        <taxon>Zingiberales</taxon>
        <taxon>Musaceae</taxon>
        <taxon>Musa</taxon>
    </lineage>
</organism>